<dbReference type="EMBL" id="JACXSI010000009">
    <property type="protein sequence ID" value="MBD3107738.1"/>
    <property type="molecule type" value="Genomic_DNA"/>
</dbReference>
<dbReference type="InterPro" id="IPR024529">
    <property type="entry name" value="ECF_trnsprt_substrate-spec"/>
</dbReference>
<dbReference type="Proteomes" id="UP000602076">
    <property type="component" value="Unassembled WGS sequence"/>
</dbReference>
<dbReference type="Gene3D" id="1.10.1760.20">
    <property type="match status" value="1"/>
</dbReference>
<evidence type="ECO:0000256" key="1">
    <source>
        <dbReference type="SAM" id="Phobius"/>
    </source>
</evidence>
<protein>
    <submittedName>
        <fullName evidence="2">ECF transporter S component</fullName>
    </submittedName>
</protein>
<sequence length="165" mass="17323">MRAQKLSLTALLVAMCFVGANIKLMGSIAFDAAPALVGTLLLGPFYGMALGFFGHMVSALLAGFPLSFPVHIITAIMMAITLLAYSLTRNWAKKKMNGKVAIILSSIVAFLFNCPISLLAVYPLLGEMVIAIAPVLAIASVCNILAAEIIYAALPAGLKQKLAAK</sequence>
<keyword evidence="1" id="KW-0812">Transmembrane</keyword>
<dbReference type="Pfam" id="PF12822">
    <property type="entry name" value="ECF_trnsprt"/>
    <property type="match status" value="1"/>
</dbReference>
<keyword evidence="3" id="KW-1185">Reference proteome</keyword>
<dbReference type="RefSeq" id="WP_190997283.1">
    <property type="nucleotide sequence ID" value="NZ_JACXSI010000009.1"/>
</dbReference>
<proteinExistence type="predicted"/>
<feature type="transmembrane region" description="Helical" evidence="1">
    <location>
        <begin position="100"/>
        <end position="122"/>
    </location>
</feature>
<evidence type="ECO:0000313" key="2">
    <source>
        <dbReference type="EMBL" id="MBD3107738.1"/>
    </source>
</evidence>
<accession>A0A927HBT7</accession>
<gene>
    <name evidence="2" type="ORF">IEO70_05105</name>
</gene>
<feature type="transmembrane region" description="Helical" evidence="1">
    <location>
        <begin position="128"/>
        <end position="154"/>
    </location>
</feature>
<comment type="caution">
    <text evidence="2">The sequence shown here is derived from an EMBL/GenBank/DDBJ whole genome shotgun (WGS) entry which is preliminary data.</text>
</comment>
<feature type="transmembrane region" description="Helical" evidence="1">
    <location>
        <begin position="68"/>
        <end position="88"/>
    </location>
</feature>
<reference evidence="2" key="1">
    <citation type="submission" date="2020-09" db="EMBL/GenBank/DDBJ databases">
        <title>Bacillus faecalis sp. nov., a moderately halophilic bacterium isolated from cow faeces.</title>
        <authorList>
            <person name="Jiang L."/>
            <person name="Lee J."/>
        </authorList>
    </citation>
    <scope>NUCLEOTIDE SEQUENCE</scope>
    <source>
        <strain evidence="2">AGMB 02131</strain>
    </source>
</reference>
<keyword evidence="1" id="KW-0472">Membrane</keyword>
<dbReference type="AlphaFoldDB" id="A0A927HBT7"/>
<keyword evidence="1" id="KW-1133">Transmembrane helix</keyword>
<feature type="transmembrane region" description="Helical" evidence="1">
    <location>
        <begin position="6"/>
        <end position="24"/>
    </location>
</feature>
<feature type="transmembrane region" description="Helical" evidence="1">
    <location>
        <begin position="36"/>
        <end position="62"/>
    </location>
</feature>
<dbReference type="GO" id="GO:0022857">
    <property type="term" value="F:transmembrane transporter activity"/>
    <property type="evidence" value="ECO:0007669"/>
    <property type="project" value="InterPro"/>
</dbReference>
<name>A0A927HBT7_9BACI</name>
<organism evidence="2 3">
    <name type="scientific">Peribacillus faecalis</name>
    <dbReference type="NCBI Taxonomy" id="2772559"/>
    <lineage>
        <taxon>Bacteria</taxon>
        <taxon>Bacillati</taxon>
        <taxon>Bacillota</taxon>
        <taxon>Bacilli</taxon>
        <taxon>Bacillales</taxon>
        <taxon>Bacillaceae</taxon>
        <taxon>Peribacillus</taxon>
    </lineage>
</organism>
<evidence type="ECO:0000313" key="3">
    <source>
        <dbReference type="Proteomes" id="UP000602076"/>
    </source>
</evidence>